<name>A0AAD2EFK5_9LAMI</name>
<dbReference type="GO" id="GO:0000139">
    <property type="term" value="C:Golgi membrane"/>
    <property type="evidence" value="ECO:0007669"/>
    <property type="project" value="UniProtKB-SubCell"/>
</dbReference>
<evidence type="ECO:0000256" key="1">
    <source>
        <dbReference type="ARBA" id="ARBA00004194"/>
    </source>
</evidence>
<comment type="subcellular location">
    <subcellularLocation>
        <location evidence="1">Golgi apparatus membrane</location>
        <topology evidence="1">Single-pass membrane protein</topology>
    </subcellularLocation>
</comment>
<dbReference type="InterPro" id="IPR006514">
    <property type="entry name" value="IRX15/GXM/AGM"/>
</dbReference>
<evidence type="ECO:0008006" key="7">
    <source>
        <dbReference type="Google" id="ProtNLM"/>
    </source>
</evidence>
<dbReference type="PROSITE" id="PS51257">
    <property type="entry name" value="PROKAR_LIPOPROTEIN"/>
    <property type="match status" value="1"/>
</dbReference>
<evidence type="ECO:0000256" key="3">
    <source>
        <dbReference type="ARBA" id="ARBA00022989"/>
    </source>
</evidence>
<dbReference type="EMBL" id="OU503057">
    <property type="protein sequence ID" value="CAI9786296.1"/>
    <property type="molecule type" value="Genomic_DNA"/>
</dbReference>
<accession>A0AAD2EFK5</accession>
<evidence type="ECO:0000256" key="2">
    <source>
        <dbReference type="ARBA" id="ARBA00022692"/>
    </source>
</evidence>
<dbReference type="PANTHER" id="PTHR31444">
    <property type="entry name" value="OS11G0490100 PROTEIN"/>
    <property type="match status" value="1"/>
</dbReference>
<keyword evidence="6" id="KW-1185">Reference proteome</keyword>
<keyword evidence="3" id="KW-1133">Transmembrane helix</keyword>
<evidence type="ECO:0000313" key="6">
    <source>
        <dbReference type="Proteomes" id="UP000834106"/>
    </source>
</evidence>
<proteinExistence type="predicted"/>
<keyword evidence="4" id="KW-0472">Membrane</keyword>
<protein>
    <recommendedName>
        <fullName evidence="7">Polysaccharide biosynthesis domain-containing protein</fullName>
    </recommendedName>
</protein>
<dbReference type="GO" id="GO:0045492">
    <property type="term" value="P:xylan biosynthetic process"/>
    <property type="evidence" value="ECO:0007669"/>
    <property type="project" value="InterPro"/>
</dbReference>
<reference evidence="5" key="1">
    <citation type="submission" date="2023-05" db="EMBL/GenBank/DDBJ databases">
        <authorList>
            <person name="Huff M."/>
        </authorList>
    </citation>
    <scope>NUCLEOTIDE SEQUENCE</scope>
</reference>
<gene>
    <name evidence="5" type="ORF">FPE_LOCUS33726</name>
</gene>
<organism evidence="5 6">
    <name type="scientific">Fraxinus pennsylvanica</name>
    <dbReference type="NCBI Taxonomy" id="56036"/>
    <lineage>
        <taxon>Eukaryota</taxon>
        <taxon>Viridiplantae</taxon>
        <taxon>Streptophyta</taxon>
        <taxon>Embryophyta</taxon>
        <taxon>Tracheophyta</taxon>
        <taxon>Spermatophyta</taxon>
        <taxon>Magnoliopsida</taxon>
        <taxon>eudicotyledons</taxon>
        <taxon>Gunneridae</taxon>
        <taxon>Pentapetalae</taxon>
        <taxon>asterids</taxon>
        <taxon>lamiids</taxon>
        <taxon>Lamiales</taxon>
        <taxon>Oleaceae</taxon>
        <taxon>Oleeae</taxon>
        <taxon>Fraxinus</taxon>
    </lineage>
</organism>
<dbReference type="Proteomes" id="UP000834106">
    <property type="component" value="Chromosome 22"/>
</dbReference>
<sequence length="150" mass="16876">MSTADLKAIATVLRHCAAPCNVLVFGLSCETLLWNSLNHNGRKVFVDESAYFVSIFEEKCPGIEAYDVQFKTKVSELYDLIERYKFQEKNECRPVQNLLFSDCKLAVNDLPNLISHEEKLHCGGATSCGHHRCSSDRDVVAPNVAHDRDD</sequence>
<dbReference type="AlphaFoldDB" id="A0AAD2EFK5"/>
<keyword evidence="2" id="KW-0812">Transmembrane</keyword>
<evidence type="ECO:0000313" key="5">
    <source>
        <dbReference type="EMBL" id="CAI9786296.1"/>
    </source>
</evidence>
<dbReference type="Pfam" id="PF21729">
    <property type="entry name" value="IRX15_IRX15L_GXM"/>
    <property type="match status" value="1"/>
</dbReference>
<evidence type="ECO:0000256" key="4">
    <source>
        <dbReference type="ARBA" id="ARBA00023136"/>
    </source>
</evidence>